<keyword evidence="2" id="KW-1185">Reference proteome</keyword>
<sequence>MARVTSETPFFLLILKIREEFLLILPLAENKRTPMFPGILEVKKFLKPNVYFGDELITKKLDDFGDKSLLQRYPEHLQIPAGGC</sequence>
<accession>A0A8X6KTC4</accession>
<dbReference type="OrthoDB" id="47375at2759"/>
<reference evidence="1" key="1">
    <citation type="submission" date="2020-07" db="EMBL/GenBank/DDBJ databases">
        <title>Multicomponent nature underlies the extraordinary mechanical properties of spider dragline silk.</title>
        <authorList>
            <person name="Kono N."/>
            <person name="Nakamura H."/>
            <person name="Mori M."/>
            <person name="Yoshida Y."/>
            <person name="Ohtoshi R."/>
            <person name="Malay A.D."/>
            <person name="Moran D.A.P."/>
            <person name="Tomita M."/>
            <person name="Numata K."/>
            <person name="Arakawa K."/>
        </authorList>
    </citation>
    <scope>NUCLEOTIDE SEQUENCE</scope>
</reference>
<protein>
    <submittedName>
        <fullName evidence="1">Uncharacterized protein</fullName>
    </submittedName>
</protein>
<comment type="caution">
    <text evidence="1">The sequence shown here is derived from an EMBL/GenBank/DDBJ whole genome shotgun (WGS) entry which is preliminary data.</text>
</comment>
<proteinExistence type="predicted"/>
<evidence type="ECO:0000313" key="1">
    <source>
        <dbReference type="EMBL" id="GFQ84349.1"/>
    </source>
</evidence>
<dbReference type="AlphaFoldDB" id="A0A8X6KTC4"/>
<evidence type="ECO:0000313" key="2">
    <source>
        <dbReference type="Proteomes" id="UP000887116"/>
    </source>
</evidence>
<gene>
    <name evidence="1" type="ORF">TNCT_401541</name>
</gene>
<organism evidence="1 2">
    <name type="scientific">Trichonephila clavata</name>
    <name type="common">Joro spider</name>
    <name type="synonym">Nephila clavata</name>
    <dbReference type="NCBI Taxonomy" id="2740835"/>
    <lineage>
        <taxon>Eukaryota</taxon>
        <taxon>Metazoa</taxon>
        <taxon>Ecdysozoa</taxon>
        <taxon>Arthropoda</taxon>
        <taxon>Chelicerata</taxon>
        <taxon>Arachnida</taxon>
        <taxon>Araneae</taxon>
        <taxon>Araneomorphae</taxon>
        <taxon>Entelegynae</taxon>
        <taxon>Araneoidea</taxon>
        <taxon>Nephilidae</taxon>
        <taxon>Trichonephila</taxon>
    </lineage>
</organism>
<name>A0A8X6KTC4_TRICU</name>
<dbReference type="EMBL" id="BMAO01032753">
    <property type="protein sequence ID" value="GFQ84349.1"/>
    <property type="molecule type" value="Genomic_DNA"/>
</dbReference>
<dbReference type="Proteomes" id="UP000887116">
    <property type="component" value="Unassembled WGS sequence"/>
</dbReference>